<dbReference type="HAMAP" id="MF_00844_B">
    <property type="entry name" value="RqcH_B"/>
    <property type="match status" value="1"/>
</dbReference>
<evidence type="ECO:0000256" key="5">
    <source>
        <dbReference type="HAMAP-Rule" id="MF_00844"/>
    </source>
</evidence>
<comment type="subunit">
    <text evidence="5">Associates with stalled 50S ribosomal subunits. Binds to RqcP.</text>
</comment>
<evidence type="ECO:0000256" key="3">
    <source>
        <dbReference type="ARBA" id="ARBA00022884"/>
    </source>
</evidence>
<name>A0AAI8GD15_FERIS</name>
<keyword evidence="4 5" id="KW-0648">Protein biosynthesis</keyword>
<dbReference type="KEGG" id="fia:NA23_03985"/>
<dbReference type="Proteomes" id="UP000093740">
    <property type="component" value="Chromosome"/>
</dbReference>
<dbReference type="GO" id="GO:1990112">
    <property type="term" value="C:RQC complex"/>
    <property type="evidence" value="ECO:0007669"/>
    <property type="project" value="TreeGrafter"/>
</dbReference>
<feature type="coiled-coil region" evidence="5">
    <location>
        <begin position="294"/>
        <end position="324"/>
    </location>
</feature>
<keyword evidence="2 5" id="KW-0699">rRNA-binding</keyword>
<dbReference type="GO" id="GO:0019843">
    <property type="term" value="F:rRNA binding"/>
    <property type="evidence" value="ECO:0007669"/>
    <property type="project" value="UniProtKB-UniRule"/>
</dbReference>
<dbReference type="PANTHER" id="PTHR15239:SF6">
    <property type="entry name" value="RIBOSOME QUALITY CONTROL COMPLEX SUBUNIT NEMF"/>
    <property type="match status" value="1"/>
</dbReference>
<dbReference type="Pfam" id="PF05833">
    <property type="entry name" value="NFACT_N"/>
    <property type="match status" value="1"/>
</dbReference>
<evidence type="ECO:0000313" key="7">
    <source>
        <dbReference type="EMBL" id="AMW32529.1"/>
    </source>
</evidence>
<evidence type="ECO:0000256" key="4">
    <source>
        <dbReference type="ARBA" id="ARBA00022917"/>
    </source>
</evidence>
<accession>A0AAI8GD15</accession>
<feature type="coiled-coil region" evidence="5">
    <location>
        <begin position="377"/>
        <end position="421"/>
    </location>
</feature>
<comment type="function">
    <text evidence="5">Key component of the ribosome quality control system (RQC), a ribosome-associated complex that mediates the extraction of incompletely synthesized nascent chains from stalled ribosomes and their subsequent degradation. RqcH recruits Ala-charged tRNA, and with RqcP directs the elongation of stalled nascent chains on 50S ribosomal subunits, leading to non-templated C-terminal alanine extensions (Ala tail). The Ala tail promotes nascent chain degradation. May add between 1 and at least 8 Ala residues. Binds to stalled 50S ribosomal subunits.</text>
</comment>
<keyword evidence="8" id="KW-1185">Reference proteome</keyword>
<sequence>MPFDGFVMKTVVEKIRDLILGKNVRNIYLYDKVIYFSFDEGDLKVSLNPNYSHVSFTNHIVKEPDKHTFVELLRSRIRGARVHELTTNAYERTMIMKLRKIDEIGEKHEYELYFDIMGKHSNAIFVENGIIIDAYKRIETRVRNIFPGEQFTLFSSEKLPIDEVTFEKLKSALEKFQNKQRMISEFIYSTVQGFSKQTAEELLLRSELEDKPVSHITERELEKLVVGLLSILEEIKQKSVYIYYENEQPTDISAFRLHKYNDLKRCDDVIACINEYFDFVENKDKLIQKRSQLLSIVNSRISSLEELLAQIEKEKEECLEAEKYRKYGELIKAYSYQIPHGGCEVELFDWETNENVSVPLETHLSPIENSVKYFKLYNKLKKKAEGLKERENILRKELDYLRQLQDTIENAETLEDLEEIEDEMIENDLIKSKHKKKGNKSKIEHTKSEPRKYLYNGFTILVGRNNKQNDELVRKSSEHDIWLHVQGMPGAHVVIKTNGKPVEEDVLLYAAKLAAQFSKGKYSTKVPVDYTYIKYVKKPKGFKPGLVLYSNFKTLFVTPDERFQQSK</sequence>
<evidence type="ECO:0000256" key="2">
    <source>
        <dbReference type="ARBA" id="ARBA00022730"/>
    </source>
</evidence>
<feature type="domain" description="NFACT RNA-binding" evidence="6">
    <location>
        <begin position="456"/>
        <end position="549"/>
    </location>
</feature>
<keyword evidence="5" id="KW-0175">Coiled coil</keyword>
<reference evidence="7 8" key="1">
    <citation type="journal article" date="2015" name="Stand. Genomic Sci.">
        <title>Genome sequence of a native-feather degrading extremely thermophilic Eubacterium, Fervidobacterium islandicum AW-1.</title>
        <authorList>
            <person name="Lee Y.J."/>
            <person name="Jeong H."/>
            <person name="Park G.S."/>
            <person name="Kwak Y."/>
            <person name="Lee S.J."/>
            <person name="Lee S.J."/>
            <person name="Park M.K."/>
            <person name="Kim J.Y."/>
            <person name="Kang H.K."/>
            <person name="Shin J.H."/>
            <person name="Lee D.W."/>
        </authorList>
    </citation>
    <scope>NUCLEOTIDE SEQUENCE [LARGE SCALE GENOMIC DNA]</scope>
    <source>
        <strain evidence="7 8">AW-1</strain>
    </source>
</reference>
<proteinExistence type="inferred from homology"/>
<dbReference type="RefSeq" id="WP_033191013.1">
    <property type="nucleotide sequence ID" value="NZ_CP014334.2"/>
</dbReference>
<dbReference type="Pfam" id="PF05670">
    <property type="entry name" value="NFACT-R_1"/>
    <property type="match status" value="1"/>
</dbReference>
<dbReference type="GO" id="GO:0072344">
    <property type="term" value="P:rescue of stalled ribosome"/>
    <property type="evidence" value="ECO:0007669"/>
    <property type="project" value="UniProtKB-UniRule"/>
</dbReference>
<dbReference type="Gene3D" id="2.30.310.10">
    <property type="entry name" value="ibrinogen binding protein from staphylococcus aureus domain"/>
    <property type="match status" value="1"/>
</dbReference>
<dbReference type="EMBL" id="CP014334">
    <property type="protein sequence ID" value="AMW32529.1"/>
    <property type="molecule type" value="Genomic_DNA"/>
</dbReference>
<evidence type="ECO:0000256" key="1">
    <source>
        <dbReference type="ARBA" id="ARBA00022555"/>
    </source>
</evidence>
<keyword evidence="3 5" id="KW-0694">RNA-binding</keyword>
<evidence type="ECO:0000259" key="6">
    <source>
        <dbReference type="Pfam" id="PF05670"/>
    </source>
</evidence>
<dbReference type="InterPro" id="IPR008532">
    <property type="entry name" value="NFACT_RNA-bd"/>
</dbReference>
<protein>
    <recommendedName>
        <fullName evidence="5">Rqc2 homolog RqcH</fullName>
        <shortName evidence="5">RqcH</shortName>
    </recommendedName>
</protein>
<keyword evidence="1 5" id="KW-0820">tRNA-binding</keyword>
<dbReference type="AlphaFoldDB" id="A0AAI8GD15"/>
<dbReference type="PANTHER" id="PTHR15239">
    <property type="entry name" value="NUCLEAR EXPORT MEDIATOR FACTOR NEMF"/>
    <property type="match status" value="1"/>
</dbReference>
<organism evidence="7 8">
    <name type="scientific">Fervidobacterium islandicum</name>
    <dbReference type="NCBI Taxonomy" id="2423"/>
    <lineage>
        <taxon>Bacteria</taxon>
        <taxon>Thermotogati</taxon>
        <taxon>Thermotogota</taxon>
        <taxon>Thermotogae</taxon>
        <taxon>Thermotogales</taxon>
        <taxon>Fervidobacteriaceae</taxon>
        <taxon>Fervidobacterium</taxon>
    </lineage>
</organism>
<comment type="similarity">
    <text evidence="5">Belongs to the NEMF family.</text>
</comment>
<evidence type="ECO:0000313" key="8">
    <source>
        <dbReference type="Proteomes" id="UP000093740"/>
    </source>
</evidence>
<dbReference type="GO" id="GO:0043023">
    <property type="term" value="F:ribosomal large subunit binding"/>
    <property type="evidence" value="ECO:0007669"/>
    <property type="project" value="UniProtKB-UniRule"/>
</dbReference>
<dbReference type="GO" id="GO:0000049">
    <property type="term" value="F:tRNA binding"/>
    <property type="evidence" value="ECO:0007669"/>
    <property type="project" value="UniProtKB-UniRule"/>
</dbReference>
<dbReference type="InterPro" id="IPR043682">
    <property type="entry name" value="RqcH_bacterial"/>
</dbReference>
<dbReference type="InterPro" id="IPR051608">
    <property type="entry name" value="RQC_Subunit_NEMF"/>
</dbReference>
<gene>
    <name evidence="5" type="primary">rqcH</name>
    <name evidence="7" type="ORF">NA23_03985</name>
</gene>